<evidence type="ECO:0000256" key="5">
    <source>
        <dbReference type="ARBA" id="ARBA00022989"/>
    </source>
</evidence>
<dbReference type="FunFam" id="1.20.1740.10:FF:000006">
    <property type="entry name" value="General amino acid permease"/>
    <property type="match status" value="1"/>
</dbReference>
<feature type="compositionally biased region" description="Basic and acidic residues" evidence="7">
    <location>
        <begin position="1"/>
        <end position="22"/>
    </location>
</feature>
<dbReference type="OrthoDB" id="10062876at2759"/>
<dbReference type="Proteomes" id="UP000245768">
    <property type="component" value="Unassembled WGS sequence"/>
</dbReference>
<evidence type="ECO:0000313" key="11">
    <source>
        <dbReference type="Proteomes" id="UP000245768"/>
    </source>
</evidence>
<feature type="transmembrane region" description="Helical" evidence="8">
    <location>
        <begin position="194"/>
        <end position="217"/>
    </location>
</feature>
<dbReference type="PROSITE" id="PS00218">
    <property type="entry name" value="AMINO_ACID_PERMEASE_1"/>
    <property type="match status" value="1"/>
</dbReference>
<reference evidence="10" key="1">
    <citation type="journal article" date="2018" name="Mol. Biol. Evol.">
        <title>Broad Genomic Sampling Reveals a Smut Pathogenic Ancestry of the Fungal Clade Ustilaginomycotina.</title>
        <authorList>
            <person name="Kijpornyongpan T."/>
            <person name="Mondo S.J."/>
            <person name="Barry K."/>
            <person name="Sandor L."/>
            <person name="Lee J."/>
            <person name="Lipzen A."/>
            <person name="Pangilinan J."/>
            <person name="LaButti K."/>
            <person name="Hainaut M."/>
            <person name="Henrissat B."/>
            <person name="Grigoriev I.V."/>
            <person name="Spatafora J.W."/>
            <person name="Aime M.C."/>
        </authorList>
    </citation>
    <scope>NUCLEOTIDE SEQUENCE [LARGE SCALE GENOMIC DNA]</scope>
    <source>
        <strain evidence="10">MCA 4198</strain>
    </source>
</reference>
<dbReference type="InterPro" id="IPR004840">
    <property type="entry name" value="Amino_acid_permease_CS"/>
</dbReference>
<protein>
    <submittedName>
        <fullName evidence="10">Putative DIP5-glutamate and aspartate permease</fullName>
    </submittedName>
</protein>
<feature type="transmembrane region" description="Helical" evidence="8">
    <location>
        <begin position="464"/>
        <end position="486"/>
    </location>
</feature>
<proteinExistence type="predicted"/>
<evidence type="ECO:0000256" key="4">
    <source>
        <dbReference type="ARBA" id="ARBA00022970"/>
    </source>
</evidence>
<feature type="transmembrane region" description="Helical" evidence="8">
    <location>
        <begin position="85"/>
        <end position="105"/>
    </location>
</feature>
<accession>A0A316YXV2</accession>
<feature type="transmembrane region" description="Helical" evidence="8">
    <location>
        <begin position="247"/>
        <end position="268"/>
    </location>
</feature>
<feature type="transmembrane region" description="Helical" evidence="8">
    <location>
        <begin position="498"/>
        <end position="515"/>
    </location>
</feature>
<name>A0A316YXV2_9BASI</name>
<dbReference type="PANTHER" id="PTHR43341">
    <property type="entry name" value="AMINO ACID PERMEASE"/>
    <property type="match status" value="1"/>
</dbReference>
<keyword evidence="4" id="KW-0029">Amino-acid transport</keyword>
<dbReference type="InterPro" id="IPR004841">
    <property type="entry name" value="AA-permease/SLC12A_dom"/>
</dbReference>
<feature type="transmembrane region" description="Helical" evidence="8">
    <location>
        <begin position="168"/>
        <end position="188"/>
    </location>
</feature>
<feature type="transmembrane region" description="Helical" evidence="8">
    <location>
        <begin position="418"/>
        <end position="443"/>
    </location>
</feature>
<dbReference type="InParanoid" id="A0A316YXV2"/>
<dbReference type="Gene3D" id="1.20.1740.10">
    <property type="entry name" value="Amino acid/polyamine transporter I"/>
    <property type="match status" value="1"/>
</dbReference>
<keyword evidence="5 8" id="KW-1133">Transmembrane helix</keyword>
<feature type="domain" description="Amino acid permease/ SLC12A" evidence="9">
    <location>
        <begin position="58"/>
        <end position="519"/>
    </location>
</feature>
<keyword evidence="2" id="KW-0813">Transport</keyword>
<evidence type="ECO:0000256" key="3">
    <source>
        <dbReference type="ARBA" id="ARBA00022692"/>
    </source>
</evidence>
<comment type="subcellular location">
    <subcellularLocation>
        <location evidence="1">Membrane</location>
        <topology evidence="1">Multi-pass membrane protein</topology>
    </subcellularLocation>
</comment>
<dbReference type="GO" id="GO:0015171">
    <property type="term" value="F:amino acid transmembrane transporter activity"/>
    <property type="evidence" value="ECO:0007669"/>
    <property type="project" value="TreeGrafter"/>
</dbReference>
<evidence type="ECO:0000256" key="6">
    <source>
        <dbReference type="ARBA" id="ARBA00023136"/>
    </source>
</evidence>
<keyword evidence="6 8" id="KW-0472">Membrane</keyword>
<feature type="transmembrane region" description="Helical" evidence="8">
    <location>
        <begin position="58"/>
        <end position="79"/>
    </location>
</feature>
<dbReference type="PIRSF" id="PIRSF006060">
    <property type="entry name" value="AA_transporter"/>
    <property type="match status" value="1"/>
</dbReference>
<evidence type="ECO:0000256" key="2">
    <source>
        <dbReference type="ARBA" id="ARBA00022448"/>
    </source>
</evidence>
<evidence type="ECO:0000259" key="9">
    <source>
        <dbReference type="Pfam" id="PF00324"/>
    </source>
</evidence>
<organism evidence="10 11">
    <name type="scientific">Acaromyces ingoldii</name>
    <dbReference type="NCBI Taxonomy" id="215250"/>
    <lineage>
        <taxon>Eukaryota</taxon>
        <taxon>Fungi</taxon>
        <taxon>Dikarya</taxon>
        <taxon>Basidiomycota</taxon>
        <taxon>Ustilaginomycotina</taxon>
        <taxon>Exobasidiomycetes</taxon>
        <taxon>Exobasidiales</taxon>
        <taxon>Cryptobasidiaceae</taxon>
        <taxon>Acaromyces</taxon>
    </lineage>
</organism>
<evidence type="ECO:0000256" key="1">
    <source>
        <dbReference type="ARBA" id="ARBA00004141"/>
    </source>
</evidence>
<dbReference type="STRING" id="215250.A0A316YXV2"/>
<gene>
    <name evidence="10" type="ORF">FA10DRAFT_237788</name>
</gene>
<dbReference type="GO" id="GO:0016020">
    <property type="term" value="C:membrane"/>
    <property type="evidence" value="ECO:0007669"/>
    <property type="project" value="UniProtKB-SubCell"/>
</dbReference>
<dbReference type="EMBL" id="KZ819634">
    <property type="protein sequence ID" value="PWN94021.1"/>
    <property type="molecule type" value="Genomic_DNA"/>
</dbReference>
<dbReference type="RefSeq" id="XP_025381219.1">
    <property type="nucleotide sequence ID" value="XM_025519121.1"/>
</dbReference>
<sequence>MADTDVKSTSSKHDQDVGEKNYNDNVPAYEGEHVISPDDVNETGEEEELHRALTPAQISMIAIGGSIGTGLIIGTGSALSQGGPAGLLIGYTVMGAVCWVVLTALGEMSAYMPSKNGFQGHAARFCDEALGTAVGYNYLFKYLVITPNQINASALLISFWRPDLSGGIFISVFIVCIVASNLCGVKFFGHVEFWMSFAKIVVLTAIILGGFIISLGGNPTGDRIGFRYWNEPGAFVEYKADGAKGRFLGTWSVMSLALFAYIGSELVGVCVGESKNPRKSIPKAISKVVWRILWFYICGVIVIGMLVASNDPRLKAKGAAKSTASASPFVVAIISAKIKTLPSVINGALLIFTLSASNSDLYIASRTLYGLAVDGKAPRIFLRCNRMGVPYVALGFSSLFTALAFLNLSSGGGQTFTYLTSTVSIFGGIAWAGILFAHIRFMAGCRAQGVSRESLPYKAPLQPYASYIALAITMIVLIFKGFTAFLPTFDYKSFITNYIGFPVFFVIWLGWKVAYRTKFYSASEMDVINGARRFDGLDDGKDESEEMRVAPWWKKPLVYAKNF</sequence>
<dbReference type="GeneID" id="37041037"/>
<feature type="region of interest" description="Disordered" evidence="7">
    <location>
        <begin position="1"/>
        <end position="31"/>
    </location>
</feature>
<evidence type="ECO:0000256" key="7">
    <source>
        <dbReference type="SAM" id="MobiDB-lite"/>
    </source>
</evidence>
<dbReference type="FunCoup" id="A0A316YXV2">
    <property type="interactions" value="168"/>
</dbReference>
<dbReference type="AlphaFoldDB" id="A0A316YXV2"/>
<evidence type="ECO:0000256" key="8">
    <source>
        <dbReference type="SAM" id="Phobius"/>
    </source>
</evidence>
<evidence type="ECO:0000313" key="10">
    <source>
        <dbReference type="EMBL" id="PWN94021.1"/>
    </source>
</evidence>
<feature type="transmembrane region" description="Helical" evidence="8">
    <location>
        <begin position="388"/>
        <end position="406"/>
    </location>
</feature>
<dbReference type="Pfam" id="PF00324">
    <property type="entry name" value="AA_permease"/>
    <property type="match status" value="1"/>
</dbReference>
<feature type="transmembrane region" description="Helical" evidence="8">
    <location>
        <begin position="288"/>
        <end position="308"/>
    </location>
</feature>
<keyword evidence="11" id="KW-1185">Reference proteome</keyword>
<dbReference type="PANTHER" id="PTHR43341:SF9">
    <property type="entry name" value="DICARBOXYLIC AMINO ACID PERMEASE"/>
    <property type="match status" value="1"/>
</dbReference>
<keyword evidence="3 8" id="KW-0812">Transmembrane</keyword>
<dbReference type="InterPro" id="IPR050524">
    <property type="entry name" value="APC_YAT"/>
</dbReference>